<feature type="domain" description="HTH arsR-type" evidence="3">
    <location>
        <begin position="216"/>
        <end position="291"/>
    </location>
</feature>
<dbReference type="InterPro" id="IPR040198">
    <property type="entry name" value="Fido_containing"/>
</dbReference>
<dbReference type="SUPFAM" id="SSF140931">
    <property type="entry name" value="Fic-like"/>
    <property type="match status" value="1"/>
</dbReference>
<name>A0A0G0UEN0_9BACT</name>
<comment type="caution">
    <text evidence="5">The sequence shown here is derived from an EMBL/GenBank/DDBJ whole genome shotgun (WGS) entry which is preliminary data.</text>
</comment>
<dbReference type="PROSITE" id="PS51459">
    <property type="entry name" value="FIDO"/>
    <property type="match status" value="1"/>
</dbReference>
<dbReference type="SUPFAM" id="SSF46785">
    <property type="entry name" value="Winged helix' DNA-binding domain"/>
    <property type="match status" value="1"/>
</dbReference>
<dbReference type="Gene3D" id="1.10.10.10">
    <property type="entry name" value="Winged helix-like DNA-binding domain superfamily/Winged helix DNA-binding domain"/>
    <property type="match status" value="1"/>
</dbReference>
<keyword evidence="2" id="KW-0067">ATP-binding</keyword>
<dbReference type="PROSITE" id="PS50987">
    <property type="entry name" value="HTH_ARSR_2"/>
    <property type="match status" value="1"/>
</dbReference>
<protein>
    <recommendedName>
        <fullName evidence="7">Fido domain-containing protein</fullName>
    </recommendedName>
</protein>
<evidence type="ECO:0000256" key="1">
    <source>
        <dbReference type="PIRSR" id="PIRSR640198-1"/>
    </source>
</evidence>
<dbReference type="EMBL" id="LCAH01000003">
    <property type="protein sequence ID" value="KKR87389.1"/>
    <property type="molecule type" value="Genomic_DNA"/>
</dbReference>
<dbReference type="InterPro" id="IPR001845">
    <property type="entry name" value="HTH_ArsR_DNA-bd_dom"/>
</dbReference>
<evidence type="ECO:0000256" key="2">
    <source>
        <dbReference type="PIRSR" id="PIRSR640198-2"/>
    </source>
</evidence>
<proteinExistence type="predicted"/>
<evidence type="ECO:0000259" key="4">
    <source>
        <dbReference type="PROSITE" id="PS51459"/>
    </source>
</evidence>
<dbReference type="PANTHER" id="PTHR13504:SF38">
    <property type="entry name" value="FIDO DOMAIN-CONTAINING PROTEIN"/>
    <property type="match status" value="1"/>
</dbReference>
<reference evidence="5 6" key="1">
    <citation type="journal article" date="2015" name="Nature">
        <title>rRNA introns, odd ribosomes, and small enigmatic genomes across a large radiation of phyla.</title>
        <authorList>
            <person name="Brown C.T."/>
            <person name="Hug L.A."/>
            <person name="Thomas B.C."/>
            <person name="Sharon I."/>
            <person name="Castelle C.J."/>
            <person name="Singh A."/>
            <person name="Wilkins M.J."/>
            <person name="Williams K.H."/>
            <person name="Banfield J.F."/>
        </authorList>
    </citation>
    <scope>NUCLEOTIDE SEQUENCE [LARGE SCALE GENOMIC DNA]</scope>
</reference>
<evidence type="ECO:0008006" key="7">
    <source>
        <dbReference type="Google" id="ProtNLM"/>
    </source>
</evidence>
<organism evidence="5 6">
    <name type="scientific">Candidatus Uhrbacteria bacterium GW2011_GWC2_41_11</name>
    <dbReference type="NCBI Taxonomy" id="1618985"/>
    <lineage>
        <taxon>Bacteria</taxon>
        <taxon>Candidatus Uhriibacteriota</taxon>
    </lineage>
</organism>
<dbReference type="AlphaFoldDB" id="A0A0G0UEN0"/>
<gene>
    <name evidence="5" type="ORF">UU35_C0003G0015</name>
</gene>
<dbReference type="GO" id="GO:0005524">
    <property type="term" value="F:ATP binding"/>
    <property type="evidence" value="ECO:0007669"/>
    <property type="project" value="UniProtKB-KW"/>
</dbReference>
<feature type="domain" description="Fido" evidence="4">
    <location>
        <begin position="43"/>
        <end position="200"/>
    </location>
</feature>
<dbReference type="Gene3D" id="1.10.3290.10">
    <property type="entry name" value="Fido-like domain"/>
    <property type="match status" value="1"/>
</dbReference>
<evidence type="ECO:0000313" key="6">
    <source>
        <dbReference type="Proteomes" id="UP000034616"/>
    </source>
</evidence>
<accession>A0A0G0UEN0</accession>
<dbReference type="InterPro" id="IPR036388">
    <property type="entry name" value="WH-like_DNA-bd_sf"/>
</dbReference>
<sequence>MREVEALADRKKIDAPERDIYEVENYLKTLKYIESVVEKKQTISKRIILQIHKYVTNKTLRADVSGHYRPGPVYIAKNYRDGRREIVYTAPEAKEVAWLMNALIAWMQNNETEGIDPVIAAGIVHQEIAAIHPFVDGNGRTARALATLVLYQRGYDFRRLSAIEDYYNTDRSAYYTAINIGKNYKGRRIDFTPWLEYFVKGFKEEIDQVKHTVMNLAVKKIDTDINSQVFLDKDQIAILDFMETVGRITVTDVIDVVRCPRRTAQFHLQKLTKLKMILKIGKGRATYYILK</sequence>
<dbReference type="GO" id="GO:0003700">
    <property type="term" value="F:DNA-binding transcription factor activity"/>
    <property type="evidence" value="ECO:0007669"/>
    <property type="project" value="InterPro"/>
</dbReference>
<feature type="binding site" evidence="2">
    <location>
        <begin position="174"/>
        <end position="175"/>
    </location>
    <ligand>
        <name>ATP</name>
        <dbReference type="ChEBI" id="CHEBI:30616"/>
    </ligand>
</feature>
<dbReference type="PANTHER" id="PTHR13504">
    <property type="entry name" value="FIDO DOMAIN-CONTAINING PROTEIN DDB_G0283145"/>
    <property type="match status" value="1"/>
</dbReference>
<dbReference type="InterPro" id="IPR036597">
    <property type="entry name" value="Fido-like_dom_sf"/>
</dbReference>
<dbReference type="InterPro" id="IPR036390">
    <property type="entry name" value="WH_DNA-bd_sf"/>
</dbReference>
<evidence type="ECO:0000313" key="5">
    <source>
        <dbReference type="EMBL" id="KKR87389.1"/>
    </source>
</evidence>
<dbReference type="Pfam" id="PF02661">
    <property type="entry name" value="Fic"/>
    <property type="match status" value="1"/>
</dbReference>
<evidence type="ECO:0000259" key="3">
    <source>
        <dbReference type="PROSITE" id="PS50987"/>
    </source>
</evidence>
<feature type="active site" evidence="1">
    <location>
        <position position="132"/>
    </location>
</feature>
<dbReference type="Proteomes" id="UP000034616">
    <property type="component" value="Unassembled WGS sequence"/>
</dbReference>
<dbReference type="InterPro" id="IPR003812">
    <property type="entry name" value="Fido"/>
</dbReference>
<feature type="binding site" evidence="2">
    <location>
        <begin position="136"/>
        <end position="143"/>
    </location>
    <ligand>
        <name>ATP</name>
        <dbReference type="ChEBI" id="CHEBI:30616"/>
    </ligand>
</feature>
<keyword evidence="2" id="KW-0547">Nucleotide-binding</keyword>